<accession>A0A8H6I816</accession>
<dbReference type="Proteomes" id="UP000521943">
    <property type="component" value="Unassembled WGS sequence"/>
</dbReference>
<feature type="region of interest" description="Disordered" evidence="1">
    <location>
        <begin position="484"/>
        <end position="503"/>
    </location>
</feature>
<name>A0A8H6I816_9AGAR</name>
<proteinExistence type="predicted"/>
<protein>
    <submittedName>
        <fullName evidence="2">Uncharacterized protein</fullName>
    </submittedName>
</protein>
<comment type="caution">
    <text evidence="2">The sequence shown here is derived from an EMBL/GenBank/DDBJ whole genome shotgun (WGS) entry which is preliminary data.</text>
</comment>
<organism evidence="2 3">
    <name type="scientific">Ephemerocybe angulata</name>
    <dbReference type="NCBI Taxonomy" id="980116"/>
    <lineage>
        <taxon>Eukaryota</taxon>
        <taxon>Fungi</taxon>
        <taxon>Dikarya</taxon>
        <taxon>Basidiomycota</taxon>
        <taxon>Agaricomycotina</taxon>
        <taxon>Agaricomycetes</taxon>
        <taxon>Agaricomycetidae</taxon>
        <taxon>Agaricales</taxon>
        <taxon>Agaricineae</taxon>
        <taxon>Psathyrellaceae</taxon>
        <taxon>Ephemerocybe</taxon>
    </lineage>
</organism>
<dbReference type="OrthoDB" id="3268696at2759"/>
<gene>
    <name evidence="2" type="ORF">DFP72DRAFT_1063002</name>
</gene>
<sequence>MSISYESTYRNRLSVISSPITDASHLFRSPLQPVDLPDHPLAPLARNMFRYDRKLYYSPNFGPEHENNRPVPPPPEVIDAGPTNPFSAGKTWNSVARPHHWTHAYAWAAFIPLKRIQTYPFNRLWHTPAPITDPNTWKFSLPESTIETWTRLDCALSAIATRLTAEYKVPAVFPYTPRGWGYHQQHHSKAMVRALARNSADWFMVWAGLLAYIISFIERCRSTEPDTLTPNERRKKPMHWKGTLREMGYPPVWLDALESLARDRCQRSGIFFSSLYAGLVTVDEPTLDFFVNCNVPVWYEWDSMASSCRDADKDKYLPPVQTRVHARLEDYTDLARPLIAAGPTAAPSEQPPPIEEVDEDRRPWTEAEKARHAEWDREEKKAREARKAYIDKVFKELRARDDQLKAMETDLQKDDRLLREKRPPTTKATVYIWEPSEDDDSVLVRKTVFKGNRTKKIQEHGEKQRCFFSSLQQWHLCEDLAFGEGPEEEWDDDGPLHPAPKSDCATYEAAAPAPDDSLPADTRPLSPDHLEFDSTQDAPPLYRLDDPAEVDKQTAADSVAADINERLQTWFGYVPLPGIEPDPEVAEEFAHLEERDLCKFMRNLGWALSKPGVAEFLKSPQAPAIWKFSRMFTDLSHPFSLSTNGAKGQVWSSSGELPTVKDLHGITHLSDHRAYHMAFDSPVVALAALRIVDEEREEGAEEIDGIDRLVFRLYRHGCRFYTLIQRHRLEAPPPLPMPFLSIPERPKNYRFGPEDYEAYQEMLSTLLSLPWMRAAGMHGGYVWRLSQEHISVVDILKGPDLPTAQVVACNPAEDGLDVCSNLLTDLDIDLIIGTYKVSDGPKSDPIMKSWWPHPKFDEERGEFCGIWTNFLEVGFHKRLKEIKSGKAQPLSVKEWKDRKGPKEVRLWDKRLRDQSKKFLDNLLLERVSKAK</sequence>
<keyword evidence="3" id="KW-1185">Reference proteome</keyword>
<dbReference type="AlphaFoldDB" id="A0A8H6I816"/>
<dbReference type="EMBL" id="JACGCI010000012">
    <property type="protein sequence ID" value="KAF6760618.1"/>
    <property type="molecule type" value="Genomic_DNA"/>
</dbReference>
<feature type="region of interest" description="Disordered" evidence="1">
    <location>
        <begin position="342"/>
        <end position="378"/>
    </location>
</feature>
<feature type="compositionally biased region" description="Basic and acidic residues" evidence="1">
    <location>
        <begin position="359"/>
        <end position="378"/>
    </location>
</feature>
<evidence type="ECO:0000256" key="1">
    <source>
        <dbReference type="SAM" id="MobiDB-lite"/>
    </source>
</evidence>
<evidence type="ECO:0000313" key="2">
    <source>
        <dbReference type="EMBL" id="KAF6760618.1"/>
    </source>
</evidence>
<reference evidence="2 3" key="1">
    <citation type="submission" date="2020-07" db="EMBL/GenBank/DDBJ databases">
        <title>Comparative genomics of pyrophilous fungi reveals a link between fire events and developmental genes.</title>
        <authorList>
            <consortium name="DOE Joint Genome Institute"/>
            <person name="Steindorff A.S."/>
            <person name="Carver A."/>
            <person name="Calhoun S."/>
            <person name="Stillman K."/>
            <person name="Liu H."/>
            <person name="Lipzen A."/>
            <person name="Pangilinan J."/>
            <person name="Labutti K."/>
            <person name="Bruns T.D."/>
            <person name="Grigoriev I.V."/>
        </authorList>
    </citation>
    <scope>NUCLEOTIDE SEQUENCE [LARGE SCALE GENOMIC DNA]</scope>
    <source>
        <strain evidence="2 3">CBS 144469</strain>
    </source>
</reference>
<evidence type="ECO:0000313" key="3">
    <source>
        <dbReference type="Proteomes" id="UP000521943"/>
    </source>
</evidence>
<feature type="compositionally biased region" description="Low complexity" evidence="1">
    <location>
        <begin position="511"/>
        <end position="521"/>
    </location>
</feature>
<feature type="region of interest" description="Disordered" evidence="1">
    <location>
        <begin position="511"/>
        <end position="544"/>
    </location>
</feature>